<dbReference type="AlphaFoldDB" id="A0A229P4H5"/>
<dbReference type="Gene3D" id="3.40.190.10">
    <property type="entry name" value="Periplasmic binding protein-like II"/>
    <property type="match status" value="1"/>
</dbReference>
<keyword evidence="9" id="KW-1185">Reference proteome</keyword>
<evidence type="ECO:0000256" key="3">
    <source>
        <dbReference type="ARBA" id="ARBA00023136"/>
    </source>
</evidence>
<feature type="signal peptide" evidence="7">
    <location>
        <begin position="1"/>
        <end position="30"/>
    </location>
</feature>
<evidence type="ECO:0000256" key="2">
    <source>
        <dbReference type="ARBA" id="ARBA00022729"/>
    </source>
</evidence>
<keyword evidence="4" id="KW-0564">Palmitate</keyword>
<accession>A0A229P4H5</accession>
<evidence type="ECO:0000256" key="1">
    <source>
        <dbReference type="ARBA" id="ARBA00022475"/>
    </source>
</evidence>
<protein>
    <recommendedName>
        <fullName evidence="10">ABC transporter substrate-binding protein</fullName>
    </recommendedName>
</protein>
<keyword evidence="1" id="KW-1003">Cell membrane</keyword>
<keyword evidence="3" id="KW-0472">Membrane</keyword>
<dbReference type="PANTHER" id="PTHR43649">
    <property type="entry name" value="ARABINOSE-BINDING PROTEIN-RELATED"/>
    <property type="match status" value="1"/>
</dbReference>
<proteinExistence type="predicted"/>
<evidence type="ECO:0000256" key="7">
    <source>
        <dbReference type="SAM" id="SignalP"/>
    </source>
</evidence>
<dbReference type="InterPro" id="IPR006059">
    <property type="entry name" value="SBP"/>
</dbReference>
<dbReference type="OrthoDB" id="1992988at2"/>
<name>A0A229P4H5_9BACL</name>
<reference evidence="8 9" key="1">
    <citation type="submission" date="2017-07" db="EMBL/GenBank/DDBJ databases">
        <title>Paenibacillus herberti R33 genome sequencing and assembly.</title>
        <authorList>
            <person name="Su W."/>
        </authorList>
    </citation>
    <scope>NUCLEOTIDE SEQUENCE [LARGE SCALE GENOMIC DNA]</scope>
    <source>
        <strain evidence="8 9">R33</strain>
    </source>
</reference>
<organism evidence="8 9">
    <name type="scientific">Paenibacillus herberti</name>
    <dbReference type="NCBI Taxonomy" id="1619309"/>
    <lineage>
        <taxon>Bacteria</taxon>
        <taxon>Bacillati</taxon>
        <taxon>Bacillota</taxon>
        <taxon>Bacilli</taxon>
        <taxon>Bacillales</taxon>
        <taxon>Paenibacillaceae</taxon>
        <taxon>Paenibacillus</taxon>
    </lineage>
</organism>
<feature type="chain" id="PRO_5039507627" description="ABC transporter substrate-binding protein" evidence="7">
    <location>
        <begin position="31"/>
        <end position="459"/>
    </location>
</feature>
<dbReference type="SUPFAM" id="SSF53850">
    <property type="entry name" value="Periplasmic binding protein-like II"/>
    <property type="match status" value="1"/>
</dbReference>
<evidence type="ECO:0000256" key="4">
    <source>
        <dbReference type="ARBA" id="ARBA00023139"/>
    </source>
</evidence>
<feature type="region of interest" description="Disordered" evidence="6">
    <location>
        <begin position="31"/>
        <end position="53"/>
    </location>
</feature>
<feature type="compositionally biased region" description="Polar residues" evidence="6">
    <location>
        <begin position="35"/>
        <end position="47"/>
    </location>
</feature>
<keyword evidence="2 7" id="KW-0732">Signal</keyword>
<evidence type="ECO:0000313" key="8">
    <source>
        <dbReference type="EMBL" id="OXM16961.1"/>
    </source>
</evidence>
<dbReference type="InterPro" id="IPR050490">
    <property type="entry name" value="Bact_solute-bd_prot1"/>
</dbReference>
<gene>
    <name evidence="8" type="ORF">CGZ75_10065</name>
</gene>
<sequence length="459" mass="50336">MNVKTWSKRGIFVGSSAALLALSACSSSVGSTGGNTAANEQKNTSDPGSGGKQAITMSVVSTNRFLQQAEEKFEAANLDIDIQIKESHIVPQDGTGRMSIRGGYDPAAIEKHVTTVNAELMNGNASDIIAVDTLAYSKYADKGLLADLTDYMRKLNAEDYYINVFDSLKYKDKLYTITPGVSTGLWFGNKERIEGMNLDPKAWTWDQFGEKMGELAKAGGDPVVQWMPVDMLLLDRVSAEAEKFINLSDKKASFEDKAFIDLLNQIKSFYDQKIFQEPEMTGGVSKAVKIGEKLSRKEAFISSAFMDISSVSLGQMMFDQSQIFSPPKSGSAEGNSFKPTILLSINNKSEKKEAAWKFLQFLLSEEMQSSRELGGLPINKKAVDGQVKALEQTEGAFKPTAEDVEMTKGLLADLKRSGTIDPKIETIIKEETAPFFEGQKSAEDAAKSIQNKVTLYLEE</sequence>
<evidence type="ECO:0000256" key="5">
    <source>
        <dbReference type="ARBA" id="ARBA00023288"/>
    </source>
</evidence>
<keyword evidence="5" id="KW-0449">Lipoprotein</keyword>
<dbReference type="Proteomes" id="UP000215145">
    <property type="component" value="Unassembled WGS sequence"/>
</dbReference>
<dbReference type="EMBL" id="NMUQ01000001">
    <property type="protein sequence ID" value="OXM16961.1"/>
    <property type="molecule type" value="Genomic_DNA"/>
</dbReference>
<evidence type="ECO:0008006" key="10">
    <source>
        <dbReference type="Google" id="ProtNLM"/>
    </source>
</evidence>
<evidence type="ECO:0000256" key="6">
    <source>
        <dbReference type="SAM" id="MobiDB-lite"/>
    </source>
</evidence>
<dbReference type="PROSITE" id="PS51257">
    <property type="entry name" value="PROKAR_LIPOPROTEIN"/>
    <property type="match status" value="1"/>
</dbReference>
<comment type="caution">
    <text evidence="8">The sequence shown here is derived from an EMBL/GenBank/DDBJ whole genome shotgun (WGS) entry which is preliminary data.</text>
</comment>
<dbReference type="RefSeq" id="WP_089524042.1">
    <property type="nucleotide sequence ID" value="NZ_NMUQ01000001.1"/>
</dbReference>
<dbReference type="Pfam" id="PF13416">
    <property type="entry name" value="SBP_bac_8"/>
    <property type="match status" value="1"/>
</dbReference>
<evidence type="ECO:0000313" key="9">
    <source>
        <dbReference type="Proteomes" id="UP000215145"/>
    </source>
</evidence>
<dbReference type="PANTHER" id="PTHR43649:SF33">
    <property type="entry name" value="POLYGALACTURONAN_RHAMNOGALACTURONAN-BINDING PROTEIN YTCQ"/>
    <property type="match status" value="1"/>
</dbReference>